<reference evidence="3 4" key="1">
    <citation type="submission" date="2018-12" db="EMBL/GenBank/DDBJ databases">
        <authorList>
            <person name="Toschakov S.V."/>
        </authorList>
    </citation>
    <scope>NUCLEOTIDE SEQUENCE [LARGE SCALE GENOMIC DNA]</scope>
    <source>
        <strain evidence="3 4">GM2012</strain>
    </source>
</reference>
<name>A0A432MI19_9BACT</name>
<dbReference type="AlphaFoldDB" id="A0A432MI19"/>
<dbReference type="Proteomes" id="UP000280296">
    <property type="component" value="Unassembled WGS sequence"/>
</dbReference>
<dbReference type="InterPro" id="IPR005532">
    <property type="entry name" value="SUMF_dom"/>
</dbReference>
<dbReference type="InterPro" id="IPR016187">
    <property type="entry name" value="CTDL_fold"/>
</dbReference>
<feature type="domain" description="Sulfatase-modifying factor enzyme-like" evidence="2">
    <location>
        <begin position="271"/>
        <end position="377"/>
    </location>
</feature>
<evidence type="ECO:0000313" key="3">
    <source>
        <dbReference type="EMBL" id="RUL86833.1"/>
    </source>
</evidence>
<dbReference type="SUPFAM" id="SSF56436">
    <property type="entry name" value="C-type lectin-like"/>
    <property type="match status" value="1"/>
</dbReference>
<accession>A0A432MI19</accession>
<proteinExistence type="predicted"/>
<feature type="region of interest" description="Disordered" evidence="1">
    <location>
        <begin position="185"/>
        <end position="221"/>
    </location>
</feature>
<dbReference type="InterPro" id="IPR042095">
    <property type="entry name" value="SUMF_sf"/>
</dbReference>
<evidence type="ECO:0000313" key="4">
    <source>
        <dbReference type="Proteomes" id="UP000280296"/>
    </source>
</evidence>
<evidence type="ECO:0000256" key="1">
    <source>
        <dbReference type="SAM" id="MobiDB-lite"/>
    </source>
</evidence>
<reference evidence="3 4" key="2">
    <citation type="submission" date="2019-01" db="EMBL/GenBank/DDBJ databases">
        <title>Tautonia sociabilis, a novel thermotolerant planctomycete of Isosphaeraceae family, isolated from a 4000 m deep subterranean habitat.</title>
        <authorList>
            <person name="Kovaleva O.L."/>
            <person name="Elcheninov A.G."/>
            <person name="Van Heerden E."/>
            <person name="Toshchakov S.V."/>
            <person name="Novikov A."/>
            <person name="Bonch-Osmolovskaya E.A."/>
            <person name="Kublanov I.V."/>
        </authorList>
    </citation>
    <scope>NUCLEOTIDE SEQUENCE [LARGE SCALE GENOMIC DNA]</scope>
    <source>
        <strain evidence="3 4">GM2012</strain>
    </source>
</reference>
<dbReference type="EMBL" id="RYZH01000029">
    <property type="protein sequence ID" value="RUL86833.1"/>
    <property type="molecule type" value="Genomic_DNA"/>
</dbReference>
<gene>
    <name evidence="3" type="ORF">TsocGM_15190</name>
</gene>
<keyword evidence="4" id="KW-1185">Reference proteome</keyword>
<evidence type="ECO:0000259" key="2">
    <source>
        <dbReference type="Pfam" id="PF03781"/>
    </source>
</evidence>
<comment type="caution">
    <text evidence="3">The sequence shown here is derived from an EMBL/GenBank/DDBJ whole genome shotgun (WGS) entry which is preliminary data.</text>
</comment>
<dbReference type="PANTHER" id="PTHR23150">
    <property type="entry name" value="SULFATASE MODIFYING FACTOR 1, 2"/>
    <property type="match status" value="1"/>
</dbReference>
<dbReference type="GO" id="GO:0120147">
    <property type="term" value="F:formylglycine-generating oxidase activity"/>
    <property type="evidence" value="ECO:0007669"/>
    <property type="project" value="TreeGrafter"/>
</dbReference>
<dbReference type="InterPro" id="IPR051043">
    <property type="entry name" value="Sulfatase_Mod_Factor_Kinase"/>
</dbReference>
<organism evidence="3 4">
    <name type="scientific">Tautonia sociabilis</name>
    <dbReference type="NCBI Taxonomy" id="2080755"/>
    <lineage>
        <taxon>Bacteria</taxon>
        <taxon>Pseudomonadati</taxon>
        <taxon>Planctomycetota</taxon>
        <taxon>Planctomycetia</taxon>
        <taxon>Isosphaerales</taxon>
        <taxon>Isosphaeraceae</taxon>
        <taxon>Tautonia</taxon>
    </lineage>
</organism>
<dbReference type="Gene3D" id="3.90.1580.10">
    <property type="entry name" value="paralog of FGE (formylglycine-generating enzyme)"/>
    <property type="match status" value="1"/>
</dbReference>
<protein>
    <recommendedName>
        <fullName evidence="2">Sulfatase-modifying factor enzyme-like domain-containing protein</fullName>
    </recommendedName>
</protein>
<sequence length="611" mass="64029">MIRRTVRHGMSVWYRGSEGGQLHQALPRPAVPIALTARRITVTPLPTIRPLLGLILIALAPASAAAGVAPQGPVTLTGWAGPAMAIDTNRGPGEALFLLPASVRWRPEASRERDRYQWRITLPGGRVERRPLLPTEGPPAPVLSAPVPAGAVRNLRPEAVRVEVALIDPVSGALRSNPLVAGIDQFPSPSSAGGREPSGPFSWGRPLEIEPGGAGSLPNPGPDGWRFVRVAGTPDRSGFFIAATEATNRQVAERLPGFDPNAGRSDEFSLDAPDQPAINLTPDASQKYLGALTENDPAGVTYRLPTRSEWEVAARAGRDTEFWWGNVPVFPEGANFLGPEPGEESDTTVPPTAGGGAYGANQWGLRHSFGNVAEWASAGEDGGSTFVRMGGHFRTEPGAALDPTIVDDPASTGPDPFVGVRPAFTLDAEAGAALIRAVLDGQSGLEDVAVAFDPDRATSTLSGTVAGEADRKRALEALRPLWFLAAAVDEIRVPSRSAGRLASIGAPTVPASPVRTLGRRLLRLPLPITWHDPLPVIGSDWWLNVYGPTGAHFAHRLGSAEPGRPTVLASIPVDLLGPGRTARVALSLGTPAGSTSDAALVTDIATVTVGP</sequence>
<dbReference type="Pfam" id="PF03781">
    <property type="entry name" value="FGE-sulfatase"/>
    <property type="match status" value="1"/>
</dbReference>
<dbReference type="PANTHER" id="PTHR23150:SF19">
    <property type="entry name" value="FORMYLGLYCINE-GENERATING ENZYME"/>
    <property type="match status" value="1"/>
</dbReference>